<keyword evidence="3" id="KW-1185">Reference proteome</keyword>
<protein>
    <submittedName>
        <fullName evidence="2">Uncharacterized protein</fullName>
    </submittedName>
</protein>
<dbReference type="OrthoDB" id="3938123at2759"/>
<comment type="caution">
    <text evidence="2">The sequence shown here is derived from an EMBL/GenBank/DDBJ whole genome shotgun (WGS) entry which is preliminary data.</text>
</comment>
<dbReference type="Proteomes" id="UP000799764">
    <property type="component" value="Unassembled WGS sequence"/>
</dbReference>
<organism evidence="2 3">
    <name type="scientific">Karstenula rhodostoma CBS 690.94</name>
    <dbReference type="NCBI Taxonomy" id="1392251"/>
    <lineage>
        <taxon>Eukaryota</taxon>
        <taxon>Fungi</taxon>
        <taxon>Dikarya</taxon>
        <taxon>Ascomycota</taxon>
        <taxon>Pezizomycotina</taxon>
        <taxon>Dothideomycetes</taxon>
        <taxon>Pleosporomycetidae</taxon>
        <taxon>Pleosporales</taxon>
        <taxon>Massarineae</taxon>
        <taxon>Didymosphaeriaceae</taxon>
        <taxon>Karstenula</taxon>
    </lineage>
</organism>
<reference evidence="2" key="1">
    <citation type="journal article" date="2020" name="Stud. Mycol.">
        <title>101 Dothideomycetes genomes: a test case for predicting lifestyles and emergence of pathogens.</title>
        <authorList>
            <person name="Haridas S."/>
            <person name="Albert R."/>
            <person name="Binder M."/>
            <person name="Bloem J."/>
            <person name="Labutti K."/>
            <person name="Salamov A."/>
            <person name="Andreopoulos B."/>
            <person name="Baker S."/>
            <person name="Barry K."/>
            <person name="Bills G."/>
            <person name="Bluhm B."/>
            <person name="Cannon C."/>
            <person name="Castanera R."/>
            <person name="Culley D."/>
            <person name="Daum C."/>
            <person name="Ezra D."/>
            <person name="Gonzalez J."/>
            <person name="Henrissat B."/>
            <person name="Kuo A."/>
            <person name="Liang C."/>
            <person name="Lipzen A."/>
            <person name="Lutzoni F."/>
            <person name="Magnuson J."/>
            <person name="Mondo S."/>
            <person name="Nolan M."/>
            <person name="Ohm R."/>
            <person name="Pangilinan J."/>
            <person name="Park H.-J."/>
            <person name="Ramirez L."/>
            <person name="Alfaro M."/>
            <person name="Sun H."/>
            <person name="Tritt A."/>
            <person name="Yoshinaga Y."/>
            <person name="Zwiers L.-H."/>
            <person name="Turgeon B."/>
            <person name="Goodwin S."/>
            <person name="Spatafora J."/>
            <person name="Crous P."/>
            <person name="Grigoriev I."/>
        </authorList>
    </citation>
    <scope>NUCLEOTIDE SEQUENCE</scope>
    <source>
        <strain evidence="2">CBS 690.94</strain>
    </source>
</reference>
<gene>
    <name evidence="2" type="ORF">P171DRAFT_432544</name>
</gene>
<evidence type="ECO:0000313" key="3">
    <source>
        <dbReference type="Proteomes" id="UP000799764"/>
    </source>
</evidence>
<dbReference type="AlphaFoldDB" id="A0A9P4PGA5"/>
<sequence>MATNTPPTGPVGRDTARPQDSWTELDSAIEKWTGLLKNAQFYYRMLHLPRDALDDEQKQNLRNIMVHLDVETDRPKKKPKVSRDAKRKQPLQRDAPDGPRKKLVNWSSVTKLERIVLAPVVAEHLQDHETDAVAFLEVSSPYEESTGPAAPQDALLTSFEYTTGLSDSTQKSQICTLFTWLFWYDVLKAARADCTGSRVTEAMVEQMLQKLTPNGDRSQCHDKLLAPQAVLNISQWATFGMKLQKVFVDAFGIGSLFFLHDKLTPNFMKNKVTLRGEEFDEAMAHLERLDLFEIVAEHKDVTTLGENIRACLKAPYPHMRAEGGGGGSVSAGSGGAA</sequence>
<feature type="region of interest" description="Disordered" evidence="1">
    <location>
        <begin position="68"/>
        <end position="102"/>
    </location>
</feature>
<proteinExistence type="predicted"/>
<dbReference type="EMBL" id="MU001501">
    <property type="protein sequence ID" value="KAF2444535.1"/>
    <property type="molecule type" value="Genomic_DNA"/>
</dbReference>
<evidence type="ECO:0000256" key="1">
    <source>
        <dbReference type="SAM" id="MobiDB-lite"/>
    </source>
</evidence>
<feature type="region of interest" description="Disordered" evidence="1">
    <location>
        <begin position="1"/>
        <end position="21"/>
    </location>
</feature>
<accession>A0A9P4PGA5</accession>
<name>A0A9P4PGA5_9PLEO</name>
<evidence type="ECO:0000313" key="2">
    <source>
        <dbReference type="EMBL" id="KAF2444535.1"/>
    </source>
</evidence>
<feature type="compositionally biased region" description="Basic residues" evidence="1">
    <location>
        <begin position="75"/>
        <end position="90"/>
    </location>
</feature>